<evidence type="ECO:0000313" key="2">
    <source>
        <dbReference type="Proteomes" id="UP000765509"/>
    </source>
</evidence>
<keyword evidence="2" id="KW-1185">Reference proteome</keyword>
<comment type="caution">
    <text evidence="1">The sequence shown here is derived from an EMBL/GenBank/DDBJ whole genome shotgun (WGS) entry which is preliminary data.</text>
</comment>
<reference evidence="1" key="1">
    <citation type="submission" date="2021-03" db="EMBL/GenBank/DDBJ databases">
        <title>Draft genome sequence of rust myrtle Austropuccinia psidii MF-1, a brazilian biotype.</title>
        <authorList>
            <person name="Quecine M.C."/>
            <person name="Pachon D.M.R."/>
            <person name="Bonatelli M.L."/>
            <person name="Correr F.H."/>
            <person name="Franceschini L.M."/>
            <person name="Leite T.F."/>
            <person name="Margarido G.R.A."/>
            <person name="Almeida C.A."/>
            <person name="Ferrarezi J.A."/>
            <person name="Labate C.A."/>
        </authorList>
    </citation>
    <scope>NUCLEOTIDE SEQUENCE</scope>
    <source>
        <strain evidence="1">MF-1</strain>
    </source>
</reference>
<sequence length="113" mass="12921">MTVFIDNYQHTLIIDSGAHCSIVAREYLDKIFQDWEKKLFPTKAKNFQIASGKVKSIGTIFKELIVPHRTGYIRLNPEFVGLGDPHIQGFLLEIDYQVMYGMDISIVKTCTLP</sequence>
<evidence type="ECO:0000313" key="1">
    <source>
        <dbReference type="EMBL" id="MBW0568850.1"/>
    </source>
</evidence>
<proteinExistence type="predicted"/>
<name>A0A9Q3PPP8_9BASI</name>
<organism evidence="1 2">
    <name type="scientific">Austropuccinia psidii MF-1</name>
    <dbReference type="NCBI Taxonomy" id="1389203"/>
    <lineage>
        <taxon>Eukaryota</taxon>
        <taxon>Fungi</taxon>
        <taxon>Dikarya</taxon>
        <taxon>Basidiomycota</taxon>
        <taxon>Pucciniomycotina</taxon>
        <taxon>Pucciniomycetes</taxon>
        <taxon>Pucciniales</taxon>
        <taxon>Sphaerophragmiaceae</taxon>
        <taxon>Austropuccinia</taxon>
    </lineage>
</organism>
<dbReference type="AlphaFoldDB" id="A0A9Q3PPP8"/>
<dbReference type="Proteomes" id="UP000765509">
    <property type="component" value="Unassembled WGS sequence"/>
</dbReference>
<accession>A0A9Q3PPP8</accession>
<protein>
    <submittedName>
        <fullName evidence="1">Uncharacterized protein</fullName>
    </submittedName>
</protein>
<dbReference type="EMBL" id="AVOT02083369">
    <property type="protein sequence ID" value="MBW0568850.1"/>
    <property type="molecule type" value="Genomic_DNA"/>
</dbReference>
<gene>
    <name evidence="1" type="ORF">O181_108565</name>
</gene>